<dbReference type="EMBL" id="JANEYG010000327">
    <property type="protein sequence ID" value="KAJ8910262.1"/>
    <property type="molecule type" value="Genomic_DNA"/>
</dbReference>
<proteinExistence type="inferred from homology"/>
<evidence type="ECO:0000313" key="14">
    <source>
        <dbReference type="EMBL" id="KAJ8910262.1"/>
    </source>
</evidence>
<dbReference type="GO" id="GO:0005737">
    <property type="term" value="C:cytoplasm"/>
    <property type="evidence" value="ECO:0007669"/>
    <property type="project" value="UniProtKB-SubCell"/>
</dbReference>
<evidence type="ECO:0000256" key="3">
    <source>
        <dbReference type="ARBA" id="ARBA00004496"/>
    </source>
</evidence>
<dbReference type="InterPro" id="IPR027806">
    <property type="entry name" value="HARBI1_dom"/>
</dbReference>
<evidence type="ECO:0000256" key="2">
    <source>
        <dbReference type="ARBA" id="ARBA00004123"/>
    </source>
</evidence>
<evidence type="ECO:0000256" key="6">
    <source>
        <dbReference type="ARBA" id="ARBA00022490"/>
    </source>
</evidence>
<evidence type="ECO:0000256" key="7">
    <source>
        <dbReference type="ARBA" id="ARBA00022722"/>
    </source>
</evidence>
<organism evidence="14 15">
    <name type="scientific">Exocentrus adspersus</name>
    <dbReference type="NCBI Taxonomy" id="1586481"/>
    <lineage>
        <taxon>Eukaryota</taxon>
        <taxon>Metazoa</taxon>
        <taxon>Ecdysozoa</taxon>
        <taxon>Arthropoda</taxon>
        <taxon>Hexapoda</taxon>
        <taxon>Insecta</taxon>
        <taxon>Pterygota</taxon>
        <taxon>Neoptera</taxon>
        <taxon>Endopterygota</taxon>
        <taxon>Coleoptera</taxon>
        <taxon>Polyphaga</taxon>
        <taxon>Cucujiformia</taxon>
        <taxon>Chrysomeloidea</taxon>
        <taxon>Cerambycidae</taxon>
        <taxon>Lamiinae</taxon>
        <taxon>Acanthocinini</taxon>
        <taxon>Exocentrus</taxon>
    </lineage>
</organism>
<dbReference type="InterPro" id="IPR026103">
    <property type="entry name" value="HARBI1_animal"/>
</dbReference>
<dbReference type="InterPro" id="IPR045249">
    <property type="entry name" value="HARBI1-like"/>
</dbReference>
<keyword evidence="8" id="KW-0479">Metal-binding</keyword>
<dbReference type="PRINTS" id="PR02086">
    <property type="entry name" value="PUTNUCHARBI1"/>
</dbReference>
<evidence type="ECO:0000256" key="5">
    <source>
        <dbReference type="ARBA" id="ARBA00015519"/>
    </source>
</evidence>
<evidence type="ECO:0000256" key="10">
    <source>
        <dbReference type="ARBA" id="ARBA00023242"/>
    </source>
</evidence>
<keyword evidence="9" id="KW-0378">Hydrolase</keyword>
<dbReference type="PANTHER" id="PTHR22930:SF289">
    <property type="entry name" value="DDE TNP4 DOMAIN-CONTAINING PROTEIN-RELATED"/>
    <property type="match status" value="1"/>
</dbReference>
<evidence type="ECO:0000256" key="9">
    <source>
        <dbReference type="ARBA" id="ARBA00022801"/>
    </source>
</evidence>
<comment type="cofactor">
    <cofactor evidence="1">
        <name>a divalent metal cation</name>
        <dbReference type="ChEBI" id="CHEBI:60240"/>
    </cofactor>
</comment>
<dbReference type="Proteomes" id="UP001159042">
    <property type="component" value="Unassembled WGS sequence"/>
</dbReference>
<evidence type="ECO:0000256" key="11">
    <source>
        <dbReference type="ARBA" id="ARBA00030126"/>
    </source>
</evidence>
<keyword evidence="6" id="KW-0963">Cytoplasm</keyword>
<evidence type="ECO:0000256" key="8">
    <source>
        <dbReference type="ARBA" id="ARBA00022723"/>
    </source>
</evidence>
<accession>A0AAV8V7T3</accession>
<evidence type="ECO:0000256" key="12">
    <source>
        <dbReference type="ARBA" id="ARBA00045850"/>
    </source>
</evidence>
<protein>
    <recommendedName>
        <fullName evidence="5">Putative nuclease HARBI1</fullName>
    </recommendedName>
    <alternativeName>
        <fullName evidence="11">Harbinger transposase-derived nuclease</fullName>
    </alternativeName>
</protein>
<evidence type="ECO:0000259" key="13">
    <source>
        <dbReference type="Pfam" id="PF13359"/>
    </source>
</evidence>
<dbReference type="AlphaFoldDB" id="A0AAV8V7T3"/>
<dbReference type="GO" id="GO:0005634">
    <property type="term" value="C:nucleus"/>
    <property type="evidence" value="ECO:0007669"/>
    <property type="project" value="UniProtKB-SubCell"/>
</dbReference>
<evidence type="ECO:0000313" key="15">
    <source>
        <dbReference type="Proteomes" id="UP001159042"/>
    </source>
</evidence>
<dbReference type="GO" id="GO:0004518">
    <property type="term" value="F:nuclease activity"/>
    <property type="evidence" value="ECO:0007669"/>
    <property type="project" value="UniProtKB-KW"/>
</dbReference>
<comment type="function">
    <text evidence="12">Transposase-derived protein that may have nuclease activity. Does not have transposase activity.</text>
</comment>
<comment type="similarity">
    <text evidence="4">Belongs to the HARBI1 family.</text>
</comment>
<gene>
    <name evidence="14" type="ORF">NQ315_004998</name>
</gene>
<keyword evidence="10" id="KW-0539">Nucleus</keyword>
<dbReference type="PANTHER" id="PTHR22930">
    <property type="match status" value="1"/>
</dbReference>
<name>A0AAV8V7T3_9CUCU</name>
<sequence>MSEEFSTLHPARRLIPRVLHQRPDHLNFWDNVDFFSRFRLTKNTVQNLVIQIQDEIQYPTRRNAALTPLQQILLTLRFYATGSFQNSVGDHSGVHQSTACKIIKRVTTTLCRLKPVYINLPEEDEIIAIQQGFFGMADFPRVLLVVDGTHIKIQSPGGDQAEWFRNRKGFFSINAMVACDHQLRIRNIVASWPGSANNMIVFMNSNLKHHFQRRLQNCLILGDSGYAVEKYFMIPLDNPVTPAELRYQESLVRTRNIIERCIGVWKRRFPCLSFGLRTKIETAQDIIVATAILHNIAVNQGDPLPDINSDLEALINIEVPQNVNIDYQYQLRNTYREQLINNYFANL</sequence>
<dbReference type="GO" id="GO:0016787">
    <property type="term" value="F:hydrolase activity"/>
    <property type="evidence" value="ECO:0007669"/>
    <property type="project" value="UniProtKB-KW"/>
</dbReference>
<evidence type="ECO:0000256" key="1">
    <source>
        <dbReference type="ARBA" id="ARBA00001968"/>
    </source>
</evidence>
<comment type="caution">
    <text evidence="14">The sequence shown here is derived from an EMBL/GenBank/DDBJ whole genome shotgun (WGS) entry which is preliminary data.</text>
</comment>
<keyword evidence="7" id="KW-0540">Nuclease</keyword>
<dbReference type="GO" id="GO:0046872">
    <property type="term" value="F:metal ion binding"/>
    <property type="evidence" value="ECO:0007669"/>
    <property type="project" value="UniProtKB-KW"/>
</dbReference>
<dbReference type="Pfam" id="PF13359">
    <property type="entry name" value="DDE_Tnp_4"/>
    <property type="match status" value="1"/>
</dbReference>
<reference evidence="14 15" key="1">
    <citation type="journal article" date="2023" name="Insect Mol. Biol.">
        <title>Genome sequencing provides insights into the evolution of gene families encoding plant cell wall-degrading enzymes in longhorned beetles.</title>
        <authorList>
            <person name="Shin N.R."/>
            <person name="Okamura Y."/>
            <person name="Kirsch R."/>
            <person name="Pauchet Y."/>
        </authorList>
    </citation>
    <scope>NUCLEOTIDE SEQUENCE [LARGE SCALE GENOMIC DNA]</scope>
    <source>
        <strain evidence="14">EAD_L_NR</strain>
    </source>
</reference>
<feature type="domain" description="DDE Tnp4" evidence="13">
    <location>
        <begin position="146"/>
        <end position="295"/>
    </location>
</feature>
<keyword evidence="15" id="KW-1185">Reference proteome</keyword>
<evidence type="ECO:0000256" key="4">
    <source>
        <dbReference type="ARBA" id="ARBA00006958"/>
    </source>
</evidence>
<comment type="subcellular location">
    <subcellularLocation>
        <location evidence="3">Cytoplasm</location>
    </subcellularLocation>
    <subcellularLocation>
        <location evidence="2">Nucleus</location>
    </subcellularLocation>
</comment>